<reference evidence="1" key="1">
    <citation type="journal article" date="2015" name="Nature">
        <title>Complex archaea that bridge the gap between prokaryotes and eukaryotes.</title>
        <authorList>
            <person name="Spang A."/>
            <person name="Saw J.H."/>
            <person name="Jorgensen S.L."/>
            <person name="Zaremba-Niedzwiedzka K."/>
            <person name="Martijn J."/>
            <person name="Lind A.E."/>
            <person name="van Eijk R."/>
            <person name="Schleper C."/>
            <person name="Guy L."/>
            <person name="Ettema T.J."/>
        </authorList>
    </citation>
    <scope>NUCLEOTIDE SEQUENCE</scope>
</reference>
<dbReference type="AlphaFoldDB" id="A0A0F9K5F1"/>
<sequence length="367" mass="42228">MAVISKEKLFLQEEDGYFQKFVAKNGDEFGLRFGNPNDAEAISMIFKEIYDYKYDNPTVYDINLLRKELSNKNNFWFVGESIKNHEIAGAGLIEKNRYIAHAGKAVVRKKFQGQGVTTKIGAAGIITVTKMPQFRGILRLDTEARALEIKIQKLIQNAGALSYGLIPGYANFGDRRHFKFENNTPFPPKDEEAFFLYSIIFNTLWKKREKNIHLLNNEDFIFFHDYVKNQAKKMKYDVLLLEKGKKDKGYELYGVSKNPYEGLVNLYGSIKEKSLEHLLKIYNKWRIILWRIPTTQSSIHSMALALEKGFNIVGYDIGYKSMSGTLCDSVILAFYPNGGSQILKVNCVDENKPLLNKVRDIYFSRIN</sequence>
<name>A0A0F9K5F1_9ZZZZ</name>
<dbReference type="EMBL" id="LAZR01008671">
    <property type="protein sequence ID" value="KKM77253.1"/>
    <property type="molecule type" value="Genomic_DNA"/>
</dbReference>
<protein>
    <recommendedName>
        <fullName evidence="2">N-acetyltransferase domain-containing protein</fullName>
    </recommendedName>
</protein>
<organism evidence="1">
    <name type="scientific">marine sediment metagenome</name>
    <dbReference type="NCBI Taxonomy" id="412755"/>
    <lineage>
        <taxon>unclassified sequences</taxon>
        <taxon>metagenomes</taxon>
        <taxon>ecological metagenomes</taxon>
    </lineage>
</organism>
<proteinExistence type="predicted"/>
<dbReference type="Gene3D" id="3.40.630.30">
    <property type="match status" value="1"/>
</dbReference>
<accession>A0A0F9K5F1</accession>
<evidence type="ECO:0000313" key="1">
    <source>
        <dbReference type="EMBL" id="KKM77253.1"/>
    </source>
</evidence>
<evidence type="ECO:0008006" key="2">
    <source>
        <dbReference type="Google" id="ProtNLM"/>
    </source>
</evidence>
<dbReference type="SUPFAM" id="SSF55729">
    <property type="entry name" value="Acyl-CoA N-acyltransferases (Nat)"/>
    <property type="match status" value="1"/>
</dbReference>
<comment type="caution">
    <text evidence="1">The sequence shown here is derived from an EMBL/GenBank/DDBJ whole genome shotgun (WGS) entry which is preliminary data.</text>
</comment>
<gene>
    <name evidence="1" type="ORF">LCGC14_1371930</name>
</gene>
<dbReference type="InterPro" id="IPR016181">
    <property type="entry name" value="Acyl_CoA_acyltransferase"/>
</dbReference>